<feature type="region of interest" description="Disordered" evidence="1">
    <location>
        <begin position="1034"/>
        <end position="1066"/>
    </location>
</feature>
<proteinExistence type="predicted"/>
<dbReference type="InterPro" id="IPR027417">
    <property type="entry name" value="P-loop_NTPase"/>
</dbReference>
<dbReference type="Gene3D" id="3.40.50.300">
    <property type="entry name" value="P-loop containing nucleotide triphosphate hydrolases"/>
    <property type="match status" value="1"/>
</dbReference>
<accession>A0A7J6PPQ0</accession>
<dbReference type="EMBL" id="JABANP010000002">
    <property type="protein sequence ID" value="KAF4697531.1"/>
    <property type="molecule type" value="Genomic_DNA"/>
</dbReference>
<name>A0A7J6PPQ0_PEROL</name>
<feature type="compositionally biased region" description="Basic and acidic residues" evidence="1">
    <location>
        <begin position="1034"/>
        <end position="1065"/>
    </location>
</feature>
<feature type="region of interest" description="Disordered" evidence="1">
    <location>
        <begin position="694"/>
        <end position="718"/>
    </location>
</feature>
<evidence type="ECO:0000313" key="4">
    <source>
        <dbReference type="Proteomes" id="UP000541610"/>
    </source>
</evidence>
<evidence type="ECO:0000256" key="1">
    <source>
        <dbReference type="SAM" id="MobiDB-lite"/>
    </source>
</evidence>
<gene>
    <name evidence="3" type="primary">RAB-37</name>
    <name evidence="3" type="ORF">FOZ60_004403</name>
</gene>
<dbReference type="InterPro" id="IPR001806">
    <property type="entry name" value="Small_GTPase"/>
</dbReference>
<sequence>MSDYPPIRNTAMFYVDTNKLLCGYSNGKYGEDRESVHIRVTDGIPRTSVVHCPKDGNRSAFWTSYDEPDEEVLFTFLPRRNKATITFPDRDEVDPFTKLNASIFHPHQSALDSAAGRPAASGRRCLYPSEFPEVGEACSAVMRAMAAKYTFAQLCGSYRYLLTGLFPHMRDSEMTVTHSHLDGPISLSPGDRLDRVLYLLQEMMACSATACSDKGQNSLAAGSLHKVEFFPDREVGEKQRGRVRSGRGRDWGQLKASWCTPGHDVVSEWYWVEWDISESEIVILLRPWATDPLGLANSAVKALNYFSLKEKDIALVHGLPFLARGRYRVQHSLYPHTPGEEIPATLANQKQPRVYAYDKVPQLMALSTLAKALGTTFYKRVEIGTKLVRSNREPPSEIFPEVAKEAFDRIHGSWRGSDLFETDCARSRVFARTLPSAKEFGYVGEGQPINTWRRTRDGTKDPKPVGLQQLEGLDYGGGLIRSRDTKKAFEGEDGREKVLARVLRRERDKGGMDGGLRIRWSSSARPMGLACLDFLPSVRGASPLAYKMYDRNAIAKILAETDKHLMEIGRGPPRSPGRDLPSSLFGSFGAFSEVSSPGFEPAQVDIPDCRHTVPFLDQVYDVSSSMLRQQEAIDALVHDLRGVKNAQAATSRDLFSELTVSTSALERKVLGELSSMRTEMESVRNDCRRQSIGADGIADSAPTRRPVGDAEGRRAVTRDEMSTVDRNLRMRLDSIEKALDAKLEGFQRAVEESILLRLANVEKKMGDISPKMDSSIEVVEGSLARVRRTVSGQEEAVGRLQREVEDRGWSEEEMLSLRGAVESLANDRARRESRIDALSSSLAALASQVGEQETKLGELVVETKRELTEARRTATCGGPEFEKKLAAGDKRVTLLEGKMAKVMDQLDLFDAIFERDGRKLDELWGNRGCEDVIAMIEESLVQDRQKLAELWHRYTEEDGWEEGIERRVGRLEADERELIDKMRAVDGVAGVSEELRALRDDLRAVTGEVGELRGRAEAAERRLDEMLRSMENFDRKTREVDGTGSVEKIERSEAGSQKPDSDSSDARGVVLVLGGTGEDASAAVSGESQRLVQEISREAAQGEPVDEGPEGTTEGGLVRSAAATSQSPSATSPETPAVPRWSKGDELSGLSSDLDIPRTFIATNDVECSARPDLSSSQAPTLSAPPVGSHREEDDGVAESAGSDASHVKSKIIVELGTTEAAEEARAWKIPRIQPCTCQSAPIVQESESGDEGRPSSPRAEVQLASSHLVLAAQRELDVTVGSDSEVGSIPEDCPSPPPSDPDDDGPPASTGAETRPTGVIAVDDIVKKNASYDDWDDDEEESAGLDARPGQPMNPLAVKLLHSQGYDTTPERNHRSKQLTVEMLCRARVVYGMDRGHVERLEGMVDEKVDGMKPRVMMLVKESIPDPYTYSEEAWPPIMDMLQRGVEARLREHLQWSFGGRPGTPDHRTSREQSSVESFLCPEFPMRVDPLFTTPTLVSASNINENLMGSRRAVRGEGLLLASIQKEDQESTTIQLIQPSANCAYLTTFEAGHTSAKEVASLQLGGQRFSLEPRGNTSDNVIRLCYFDSESKEVRVASLSTEDGRIDDSARCKVDESVRCIEWLSSNSIIVLCKDTVLELTADPLEILRSSRIDAPRHSHTCRIRSREGADELLVYGTGGLSVFSPSVNGIRCARRFLCSGRVTAAAQLEEGIIVCRIEAHEQGDGSGGTYSTDLPRQNLFLDTGSCVFSNWLMQSAEGQSRFPLLSEQESVLITNTNGLKERRLVLSLYLQQQALRCPRRGYIDFRRSYEGSSITLIQTVDLEKEFTSWGATSRIRGVTFLGTSRVSLLVATTDEGDTEADNKQPFAWAQKTKAPAQWDAVTFRVQGSALDSPSPDPSIATEEALEPGSAATTSQLCAEVASLRWEMDQMRDTNCLLPSFTMPVPKVLVGKVIVVGPASVGKTCLVTRFVDDVFDANTQSTLGCDSKEKTLNVTGVAEPIKLILFMIQQARNGSPNWQGVTTGRPIYVCCVLTYPIQRLLTK</sequence>
<dbReference type="GO" id="GO:0003924">
    <property type="term" value="F:GTPase activity"/>
    <property type="evidence" value="ECO:0007669"/>
    <property type="project" value="InterPro"/>
</dbReference>
<dbReference type="Pfam" id="PF00071">
    <property type="entry name" value="Ras"/>
    <property type="match status" value="1"/>
</dbReference>
<feature type="domain" description="Phosphotyrosine protein phosphatase I" evidence="2">
    <location>
        <begin position="1341"/>
        <end position="1448"/>
    </location>
</feature>
<comment type="caution">
    <text evidence="3">The sequence shown here is derived from an EMBL/GenBank/DDBJ whole genome shotgun (WGS) entry which is preliminary data.</text>
</comment>
<feature type="compositionally biased region" description="Basic and acidic residues" evidence="1">
    <location>
        <begin position="706"/>
        <end position="718"/>
    </location>
</feature>
<feature type="region of interest" description="Disordered" evidence="1">
    <location>
        <begin position="1280"/>
        <end position="1353"/>
    </location>
</feature>
<protein>
    <submittedName>
        <fullName evidence="3">Member RAS oncoprotein</fullName>
    </submittedName>
</protein>
<feature type="region of interest" description="Disordered" evidence="1">
    <location>
        <begin position="1168"/>
        <end position="1210"/>
    </location>
</feature>
<dbReference type="GO" id="GO:0005525">
    <property type="term" value="F:GTP binding"/>
    <property type="evidence" value="ECO:0007669"/>
    <property type="project" value="InterPro"/>
</dbReference>
<evidence type="ECO:0000313" key="3">
    <source>
        <dbReference type="EMBL" id="KAF4697531.1"/>
    </source>
</evidence>
<dbReference type="InterPro" id="IPR023485">
    <property type="entry name" value="Ptyr_pPase"/>
</dbReference>
<feature type="compositionally biased region" description="Acidic residues" evidence="1">
    <location>
        <begin position="1334"/>
        <end position="1344"/>
    </location>
</feature>
<dbReference type="Pfam" id="PF01451">
    <property type="entry name" value="LMWPc"/>
    <property type="match status" value="1"/>
</dbReference>
<feature type="compositionally biased region" description="Low complexity" evidence="1">
    <location>
        <begin position="1120"/>
        <end position="1137"/>
    </location>
</feature>
<dbReference type="SUPFAM" id="SSF52788">
    <property type="entry name" value="Phosphotyrosine protein phosphatases I"/>
    <property type="match status" value="1"/>
</dbReference>
<dbReference type="Proteomes" id="UP000541610">
    <property type="component" value="Unassembled WGS sequence"/>
</dbReference>
<reference evidence="3 4" key="1">
    <citation type="submission" date="2020-04" db="EMBL/GenBank/DDBJ databases">
        <title>Perkinsus olseni comparative genomics.</title>
        <authorList>
            <person name="Bogema D.R."/>
        </authorList>
    </citation>
    <scope>NUCLEOTIDE SEQUENCE [LARGE SCALE GENOMIC DNA]</scope>
    <source>
        <strain evidence="3">00978-12</strain>
    </source>
</reference>
<dbReference type="SUPFAM" id="SSF52540">
    <property type="entry name" value="P-loop containing nucleoside triphosphate hydrolases"/>
    <property type="match status" value="1"/>
</dbReference>
<feature type="region of interest" description="Disordered" evidence="1">
    <location>
        <begin position="1098"/>
        <end position="1156"/>
    </location>
</feature>
<feature type="region of interest" description="Disordered" evidence="1">
    <location>
        <begin position="1890"/>
        <end position="1909"/>
    </location>
</feature>
<dbReference type="InterPro" id="IPR036196">
    <property type="entry name" value="Ptyr_pPase_sf"/>
</dbReference>
<organism evidence="3 4">
    <name type="scientific">Perkinsus olseni</name>
    <name type="common">Perkinsus atlanticus</name>
    <dbReference type="NCBI Taxonomy" id="32597"/>
    <lineage>
        <taxon>Eukaryota</taxon>
        <taxon>Sar</taxon>
        <taxon>Alveolata</taxon>
        <taxon>Perkinsozoa</taxon>
        <taxon>Perkinsea</taxon>
        <taxon>Perkinsida</taxon>
        <taxon>Perkinsidae</taxon>
        <taxon>Perkinsus</taxon>
    </lineage>
</organism>
<evidence type="ECO:0000259" key="2">
    <source>
        <dbReference type="Pfam" id="PF01451"/>
    </source>
</evidence>
<dbReference type="Gene3D" id="3.40.50.2300">
    <property type="match status" value="1"/>
</dbReference>
<feature type="region of interest" description="Disordered" evidence="1">
    <location>
        <begin position="1240"/>
        <end position="1262"/>
    </location>
</feature>
<dbReference type="OrthoDB" id="446191at2759"/>